<keyword evidence="3" id="KW-1185">Reference proteome</keyword>
<feature type="compositionally biased region" description="Basic residues" evidence="1">
    <location>
        <begin position="79"/>
        <end position="91"/>
    </location>
</feature>
<organism evidence="2 3">
    <name type="scientific">Byssothecium circinans</name>
    <dbReference type="NCBI Taxonomy" id="147558"/>
    <lineage>
        <taxon>Eukaryota</taxon>
        <taxon>Fungi</taxon>
        <taxon>Dikarya</taxon>
        <taxon>Ascomycota</taxon>
        <taxon>Pezizomycotina</taxon>
        <taxon>Dothideomycetes</taxon>
        <taxon>Pleosporomycetidae</taxon>
        <taxon>Pleosporales</taxon>
        <taxon>Massarineae</taxon>
        <taxon>Massarinaceae</taxon>
        <taxon>Byssothecium</taxon>
    </lineage>
</organism>
<dbReference type="EMBL" id="ML976977">
    <property type="protein sequence ID" value="KAF1963478.1"/>
    <property type="molecule type" value="Genomic_DNA"/>
</dbReference>
<proteinExistence type="predicted"/>
<evidence type="ECO:0000313" key="3">
    <source>
        <dbReference type="Proteomes" id="UP000800035"/>
    </source>
</evidence>
<evidence type="ECO:0000313" key="2">
    <source>
        <dbReference type="EMBL" id="KAF1963478.1"/>
    </source>
</evidence>
<evidence type="ECO:0000256" key="1">
    <source>
        <dbReference type="SAM" id="MobiDB-lite"/>
    </source>
</evidence>
<protein>
    <submittedName>
        <fullName evidence="2">Uncharacterized protein</fullName>
    </submittedName>
</protein>
<accession>A0A6A5UFE5</accession>
<feature type="region of interest" description="Disordered" evidence="1">
    <location>
        <begin position="50"/>
        <end position="109"/>
    </location>
</feature>
<name>A0A6A5UFE5_9PLEO</name>
<feature type="compositionally biased region" description="Basic and acidic residues" evidence="1">
    <location>
        <begin position="100"/>
        <end position="109"/>
    </location>
</feature>
<dbReference type="AlphaFoldDB" id="A0A6A5UFE5"/>
<gene>
    <name evidence="2" type="ORF">CC80DRAFT_498654</name>
</gene>
<sequence>MCPIDRRARCSCRVSASSRLRFVVWRNSCRTFEPRLKRGVRSVLSLATQRTPRKVDGTASPAANVEEGEKEQKAANNKQQRKDKKVNKRARSQSNISASKQRERMSSNN</sequence>
<dbReference type="Proteomes" id="UP000800035">
    <property type="component" value="Unassembled WGS sequence"/>
</dbReference>
<reference evidence="2" key="1">
    <citation type="journal article" date="2020" name="Stud. Mycol.">
        <title>101 Dothideomycetes genomes: a test case for predicting lifestyles and emergence of pathogens.</title>
        <authorList>
            <person name="Haridas S."/>
            <person name="Albert R."/>
            <person name="Binder M."/>
            <person name="Bloem J."/>
            <person name="Labutti K."/>
            <person name="Salamov A."/>
            <person name="Andreopoulos B."/>
            <person name="Baker S."/>
            <person name="Barry K."/>
            <person name="Bills G."/>
            <person name="Bluhm B."/>
            <person name="Cannon C."/>
            <person name="Castanera R."/>
            <person name="Culley D."/>
            <person name="Daum C."/>
            <person name="Ezra D."/>
            <person name="Gonzalez J."/>
            <person name="Henrissat B."/>
            <person name="Kuo A."/>
            <person name="Liang C."/>
            <person name="Lipzen A."/>
            <person name="Lutzoni F."/>
            <person name="Magnuson J."/>
            <person name="Mondo S."/>
            <person name="Nolan M."/>
            <person name="Ohm R."/>
            <person name="Pangilinan J."/>
            <person name="Park H.-J."/>
            <person name="Ramirez L."/>
            <person name="Alfaro M."/>
            <person name="Sun H."/>
            <person name="Tritt A."/>
            <person name="Yoshinaga Y."/>
            <person name="Zwiers L.-H."/>
            <person name="Turgeon B."/>
            <person name="Goodwin S."/>
            <person name="Spatafora J."/>
            <person name="Crous P."/>
            <person name="Grigoriev I."/>
        </authorList>
    </citation>
    <scope>NUCLEOTIDE SEQUENCE</scope>
    <source>
        <strain evidence="2">CBS 675.92</strain>
    </source>
</reference>